<sequence>MDGILIIGHGSTMENASAGLYQLAEEIRHRIDIEVIEVAFLDTTPPDIPTGVLTCVKKGVTRLLAVPYFLSDGYLVRKAERIVEEEVANYRGMTMRFGQPIGPDPRIVEVLKDRIHEALSKEE</sequence>
<evidence type="ECO:0000256" key="1">
    <source>
        <dbReference type="ARBA" id="ARBA00022723"/>
    </source>
</evidence>
<evidence type="ECO:0000313" key="4">
    <source>
        <dbReference type="Proteomes" id="UP000217785"/>
    </source>
</evidence>
<dbReference type="AlphaFoldDB" id="A0A292YIT2"/>
<dbReference type="InterPro" id="IPR050963">
    <property type="entry name" value="Sirohydro_Cobaltochel/CbiX"/>
</dbReference>
<keyword evidence="2" id="KW-0456">Lyase</keyword>
<name>A0A292YIT2_9BACL</name>
<organism evidence="3 4">
    <name type="scientific">Effusibacillus lacus</name>
    <dbReference type="NCBI Taxonomy" id="1348429"/>
    <lineage>
        <taxon>Bacteria</taxon>
        <taxon>Bacillati</taxon>
        <taxon>Bacillota</taxon>
        <taxon>Bacilli</taxon>
        <taxon>Bacillales</taxon>
        <taxon>Alicyclobacillaceae</taxon>
        <taxon>Effusibacillus</taxon>
    </lineage>
</organism>
<dbReference type="PANTHER" id="PTHR33542">
    <property type="entry name" value="SIROHYDROCHLORIN FERROCHELATASE, CHLOROPLASTIC"/>
    <property type="match status" value="1"/>
</dbReference>
<dbReference type="EMBL" id="BDUF01000008">
    <property type="protein sequence ID" value="GAX88809.1"/>
    <property type="molecule type" value="Genomic_DNA"/>
</dbReference>
<dbReference type="RefSeq" id="WP_096180507.1">
    <property type="nucleotide sequence ID" value="NZ_BDUF01000008.1"/>
</dbReference>
<dbReference type="OrthoDB" id="1489951at2"/>
<proteinExistence type="predicted"/>
<evidence type="ECO:0000256" key="2">
    <source>
        <dbReference type="ARBA" id="ARBA00023239"/>
    </source>
</evidence>
<dbReference type="InterPro" id="IPR002762">
    <property type="entry name" value="CbiX-like"/>
</dbReference>
<accession>A0A292YIT2</accession>
<dbReference type="Gene3D" id="3.40.50.1400">
    <property type="match status" value="1"/>
</dbReference>
<evidence type="ECO:0008006" key="5">
    <source>
        <dbReference type="Google" id="ProtNLM"/>
    </source>
</evidence>
<dbReference type="GO" id="GO:0046872">
    <property type="term" value="F:metal ion binding"/>
    <property type="evidence" value="ECO:0007669"/>
    <property type="project" value="UniProtKB-KW"/>
</dbReference>
<dbReference type="PANTHER" id="PTHR33542:SF3">
    <property type="entry name" value="SIROHYDROCHLORIN FERROCHELATASE, CHLOROPLASTIC"/>
    <property type="match status" value="1"/>
</dbReference>
<comment type="caution">
    <text evidence="3">The sequence shown here is derived from an EMBL/GenBank/DDBJ whole genome shotgun (WGS) entry which is preliminary data.</text>
</comment>
<dbReference type="Proteomes" id="UP000217785">
    <property type="component" value="Unassembled WGS sequence"/>
</dbReference>
<reference evidence="4" key="1">
    <citation type="submission" date="2017-07" db="EMBL/GenBank/DDBJ databases">
        <title>Draft genome sequence of Effusibacillus lacus strain skLN1.</title>
        <authorList>
            <person name="Watanabe M."/>
            <person name="Kojima H."/>
            <person name="Fukui M."/>
        </authorList>
    </citation>
    <scope>NUCLEOTIDE SEQUENCE [LARGE SCALE GENOMIC DNA]</scope>
    <source>
        <strain evidence="4">skLN1</strain>
    </source>
</reference>
<keyword evidence="4" id="KW-1185">Reference proteome</keyword>
<protein>
    <recommendedName>
        <fullName evidence="5">Cobalamin biosynthesis protein CbiX</fullName>
    </recommendedName>
</protein>
<gene>
    <name evidence="3" type="ORF">EFBL_0423</name>
</gene>
<evidence type="ECO:0000313" key="3">
    <source>
        <dbReference type="EMBL" id="GAX88809.1"/>
    </source>
</evidence>
<dbReference type="SUPFAM" id="SSF53800">
    <property type="entry name" value="Chelatase"/>
    <property type="match status" value="1"/>
</dbReference>
<dbReference type="GO" id="GO:0016829">
    <property type="term" value="F:lyase activity"/>
    <property type="evidence" value="ECO:0007669"/>
    <property type="project" value="UniProtKB-KW"/>
</dbReference>
<keyword evidence="1" id="KW-0479">Metal-binding</keyword>
<dbReference type="Pfam" id="PF01903">
    <property type="entry name" value="CbiX"/>
    <property type="match status" value="1"/>
</dbReference>